<evidence type="ECO:0000259" key="13">
    <source>
        <dbReference type="Pfam" id="PF01435"/>
    </source>
</evidence>
<dbReference type="GO" id="GO:0004222">
    <property type="term" value="F:metalloendopeptidase activity"/>
    <property type="evidence" value="ECO:0007669"/>
    <property type="project" value="UniProtKB-UniRule"/>
</dbReference>
<feature type="binding site" evidence="12">
    <location>
        <position position="151"/>
    </location>
    <ligand>
        <name>Zn(2+)</name>
        <dbReference type="ChEBI" id="CHEBI:29105"/>
        <note>catalytic</note>
    </ligand>
</feature>
<feature type="transmembrane region" description="Helical" evidence="12">
    <location>
        <begin position="193"/>
        <end position="214"/>
    </location>
</feature>
<comment type="caution">
    <text evidence="14">The sequence shown here is derived from an EMBL/GenBank/DDBJ whole genome shotgun (WGS) entry which is preliminary data.</text>
</comment>
<dbReference type="GO" id="GO:0005886">
    <property type="term" value="C:plasma membrane"/>
    <property type="evidence" value="ECO:0007669"/>
    <property type="project" value="UniProtKB-SubCell"/>
</dbReference>
<evidence type="ECO:0000256" key="8">
    <source>
        <dbReference type="ARBA" id="ARBA00022833"/>
    </source>
</evidence>
<dbReference type="EC" id="3.4.24.-" evidence="12"/>
<keyword evidence="6 12" id="KW-0479">Metal-binding</keyword>
<sequence length="302" mass="33614">MAQIINFYERQSENIAKTFGLLIGFVVLFSLFAYFIGYIYNGSQYFLPFAFLFSLGTSFVSFYFSESIVLAASKAHKASKKEYFNFYTVVENISLGTGLPMPKLYVIDDSAPNAFATGRDKHHASIVATTGLLESLNRPELEGVMAHELSHVGNNDMLLMTVVAVLVGTVVMVMDWFWRVRIRVGDDDDKKSGAIFLVIALVFAILTPLIAQLIKFAISRQREFLADATAVKYTRNPTGLVNALIKVASSKEPLEVANKATAHLYFENPLDNVQGSEGVGFLKNLFSTHPPVSERIKRLQEM</sequence>
<evidence type="ECO:0000256" key="3">
    <source>
        <dbReference type="ARBA" id="ARBA00022475"/>
    </source>
</evidence>
<dbReference type="Gene3D" id="3.30.2010.10">
    <property type="entry name" value="Metalloproteases ('zincins'), catalytic domain"/>
    <property type="match status" value="1"/>
</dbReference>
<evidence type="ECO:0000256" key="12">
    <source>
        <dbReference type="HAMAP-Rule" id="MF_00188"/>
    </source>
</evidence>
<evidence type="ECO:0000256" key="1">
    <source>
        <dbReference type="ARBA" id="ARBA00004651"/>
    </source>
</evidence>
<name>A0A2H0XEP7_UNCKA</name>
<dbReference type="HAMAP" id="MF_00188">
    <property type="entry name" value="Pept_M48_protease_HtpX"/>
    <property type="match status" value="1"/>
</dbReference>
<evidence type="ECO:0000313" key="14">
    <source>
        <dbReference type="EMBL" id="PIS23393.1"/>
    </source>
</evidence>
<feature type="domain" description="Peptidase M48" evidence="13">
    <location>
        <begin position="90"/>
        <end position="301"/>
    </location>
</feature>
<feature type="transmembrane region" description="Helical" evidence="12">
    <location>
        <begin position="21"/>
        <end position="40"/>
    </location>
</feature>
<evidence type="ECO:0000256" key="11">
    <source>
        <dbReference type="ARBA" id="ARBA00023136"/>
    </source>
</evidence>
<gene>
    <name evidence="12" type="primary">htpX</name>
    <name evidence="14" type="ORF">COT49_00435</name>
</gene>
<dbReference type="GO" id="GO:0008270">
    <property type="term" value="F:zinc ion binding"/>
    <property type="evidence" value="ECO:0007669"/>
    <property type="project" value="UniProtKB-UniRule"/>
</dbReference>
<keyword evidence="4 12" id="KW-0645">Protease</keyword>
<dbReference type="EMBL" id="PEYT01000004">
    <property type="protein sequence ID" value="PIS23393.1"/>
    <property type="molecule type" value="Genomic_DNA"/>
</dbReference>
<evidence type="ECO:0000256" key="6">
    <source>
        <dbReference type="ARBA" id="ARBA00022723"/>
    </source>
</evidence>
<dbReference type="InterPro" id="IPR022919">
    <property type="entry name" value="Pept_M48_protease_HtpX"/>
</dbReference>
<comment type="similarity">
    <text evidence="2 12">Belongs to the peptidase M48B family.</text>
</comment>
<evidence type="ECO:0000256" key="7">
    <source>
        <dbReference type="ARBA" id="ARBA00022801"/>
    </source>
</evidence>
<protein>
    <recommendedName>
        <fullName evidence="12">Protease HtpX homolog</fullName>
        <ecNumber evidence="12">3.4.24.-</ecNumber>
    </recommendedName>
</protein>
<evidence type="ECO:0000256" key="9">
    <source>
        <dbReference type="ARBA" id="ARBA00022989"/>
    </source>
</evidence>
<evidence type="ECO:0000256" key="2">
    <source>
        <dbReference type="ARBA" id="ARBA00009779"/>
    </source>
</evidence>
<evidence type="ECO:0000313" key="15">
    <source>
        <dbReference type="Proteomes" id="UP000230340"/>
    </source>
</evidence>
<dbReference type="CDD" id="cd07340">
    <property type="entry name" value="M48B_Htpx_like"/>
    <property type="match status" value="1"/>
</dbReference>
<feature type="active site" evidence="12">
    <location>
        <position position="148"/>
    </location>
</feature>
<evidence type="ECO:0000256" key="10">
    <source>
        <dbReference type="ARBA" id="ARBA00023049"/>
    </source>
</evidence>
<evidence type="ECO:0000256" key="4">
    <source>
        <dbReference type="ARBA" id="ARBA00022670"/>
    </source>
</evidence>
<comment type="subcellular location">
    <subcellularLocation>
        <location evidence="1 12">Cell membrane</location>
        <topology evidence="1 12">Multi-pass membrane protein</topology>
    </subcellularLocation>
</comment>
<keyword evidence="5 12" id="KW-0812">Transmembrane</keyword>
<feature type="transmembrane region" description="Helical" evidence="12">
    <location>
        <begin position="157"/>
        <end position="178"/>
    </location>
</feature>
<dbReference type="PANTHER" id="PTHR43221:SF1">
    <property type="entry name" value="PROTEASE HTPX"/>
    <property type="match status" value="1"/>
</dbReference>
<proteinExistence type="inferred from homology"/>
<dbReference type="PANTHER" id="PTHR43221">
    <property type="entry name" value="PROTEASE HTPX"/>
    <property type="match status" value="1"/>
</dbReference>
<keyword evidence="11 12" id="KW-0472">Membrane</keyword>
<keyword evidence="8 12" id="KW-0862">Zinc</keyword>
<reference evidence="15" key="1">
    <citation type="submission" date="2017-09" db="EMBL/GenBank/DDBJ databases">
        <title>Depth-based differentiation of microbial function through sediment-hosted aquifers and enrichment of novel symbionts in the deep terrestrial subsurface.</title>
        <authorList>
            <person name="Probst A.J."/>
            <person name="Ladd B."/>
            <person name="Jarett J.K."/>
            <person name="Geller-Mcgrath D.E."/>
            <person name="Sieber C.M.K."/>
            <person name="Emerson J.B."/>
            <person name="Anantharaman K."/>
            <person name="Thomas B.C."/>
            <person name="Malmstrom R."/>
            <person name="Stieglmeier M."/>
            <person name="Klingl A."/>
            <person name="Woyke T."/>
            <person name="Ryan C.M."/>
            <person name="Banfield J.F."/>
        </authorList>
    </citation>
    <scope>NUCLEOTIDE SEQUENCE [LARGE SCALE GENOMIC DNA]</scope>
</reference>
<keyword evidence="10 12" id="KW-0482">Metalloprotease</keyword>
<dbReference type="InterPro" id="IPR001915">
    <property type="entry name" value="Peptidase_M48"/>
</dbReference>
<keyword evidence="7 12" id="KW-0378">Hydrolase</keyword>
<feature type="transmembrane region" description="Helical" evidence="12">
    <location>
        <begin position="46"/>
        <end position="72"/>
    </location>
</feature>
<dbReference type="GO" id="GO:0006508">
    <property type="term" value="P:proteolysis"/>
    <property type="evidence" value="ECO:0007669"/>
    <property type="project" value="UniProtKB-KW"/>
</dbReference>
<dbReference type="AlphaFoldDB" id="A0A2H0XEP7"/>
<accession>A0A2H0XEP7</accession>
<keyword evidence="9 12" id="KW-1133">Transmembrane helix</keyword>
<feature type="binding site" evidence="12">
    <location>
        <position position="147"/>
    </location>
    <ligand>
        <name>Zn(2+)</name>
        <dbReference type="ChEBI" id="CHEBI:29105"/>
        <note>catalytic</note>
    </ligand>
</feature>
<dbReference type="Proteomes" id="UP000230340">
    <property type="component" value="Unassembled WGS sequence"/>
</dbReference>
<comment type="cofactor">
    <cofactor evidence="12">
        <name>Zn(2+)</name>
        <dbReference type="ChEBI" id="CHEBI:29105"/>
    </cofactor>
    <text evidence="12">Binds 1 zinc ion per subunit.</text>
</comment>
<organism evidence="14 15">
    <name type="scientific">candidate division WWE3 bacterium CG08_land_8_20_14_0_20_40_13</name>
    <dbReference type="NCBI Taxonomy" id="1975084"/>
    <lineage>
        <taxon>Bacteria</taxon>
        <taxon>Katanobacteria</taxon>
    </lineage>
</organism>
<dbReference type="InterPro" id="IPR050083">
    <property type="entry name" value="HtpX_protease"/>
</dbReference>
<feature type="binding site" evidence="12">
    <location>
        <position position="223"/>
    </location>
    <ligand>
        <name>Zn(2+)</name>
        <dbReference type="ChEBI" id="CHEBI:29105"/>
        <note>catalytic</note>
    </ligand>
</feature>
<keyword evidence="3 12" id="KW-1003">Cell membrane</keyword>
<dbReference type="Pfam" id="PF01435">
    <property type="entry name" value="Peptidase_M48"/>
    <property type="match status" value="1"/>
</dbReference>
<evidence type="ECO:0000256" key="5">
    <source>
        <dbReference type="ARBA" id="ARBA00022692"/>
    </source>
</evidence>